<keyword evidence="1" id="KW-1133">Transmembrane helix</keyword>
<keyword evidence="3" id="KW-1185">Reference proteome</keyword>
<reference evidence="2 3" key="1">
    <citation type="journal article" date="2012" name="Stand. Genomic Sci.">
        <title>Complete genome sequence of Terriglobus saanensis type strain SP1PR4(T), an Acidobacteria from tundra soil.</title>
        <authorList>
            <person name="Rawat S.R."/>
            <person name="Mannisto M.K."/>
            <person name="Starovoytov V."/>
            <person name="Goodwin L."/>
            <person name="Nolan M."/>
            <person name="Hauser L."/>
            <person name="Land M."/>
            <person name="Davenport K.W."/>
            <person name="Woyke T."/>
            <person name="Haggblom M.M."/>
        </authorList>
    </citation>
    <scope>NUCLEOTIDE SEQUENCE</scope>
    <source>
        <strain evidence="3">ATCC BAA-1853 / DSM 23119 / SP1PR4</strain>
    </source>
</reference>
<sequence length="61" mass="7072">MFWYLMDVLALKRLGLARPLRYLFLMFLAVCLAAGIIYAYVVFHAVSERSQTPHVHPHSTH</sequence>
<name>E8V1A0_TERSS</name>
<gene>
    <name evidence="2" type="ordered locus">AciPR4_3766</name>
</gene>
<feature type="transmembrane region" description="Helical" evidence="1">
    <location>
        <begin position="20"/>
        <end position="43"/>
    </location>
</feature>
<keyword evidence="1" id="KW-0472">Membrane</keyword>
<dbReference type="AlphaFoldDB" id="E8V1A0"/>
<dbReference type="Proteomes" id="UP000006844">
    <property type="component" value="Chromosome"/>
</dbReference>
<evidence type="ECO:0000313" key="2">
    <source>
        <dbReference type="EMBL" id="ADV84515.1"/>
    </source>
</evidence>
<organism evidence="2 3">
    <name type="scientific">Terriglobus saanensis (strain ATCC BAA-1853 / DSM 23119 / SP1PR4)</name>
    <dbReference type="NCBI Taxonomy" id="401053"/>
    <lineage>
        <taxon>Bacteria</taxon>
        <taxon>Pseudomonadati</taxon>
        <taxon>Acidobacteriota</taxon>
        <taxon>Terriglobia</taxon>
        <taxon>Terriglobales</taxon>
        <taxon>Acidobacteriaceae</taxon>
        <taxon>Terriglobus</taxon>
    </lineage>
</organism>
<evidence type="ECO:0000313" key="3">
    <source>
        <dbReference type="Proteomes" id="UP000006844"/>
    </source>
</evidence>
<protein>
    <submittedName>
        <fullName evidence="2">Integral membrane protein</fullName>
    </submittedName>
</protein>
<dbReference type="HOGENOM" id="CLU_206689_0_0_0"/>
<dbReference type="EMBL" id="CP002467">
    <property type="protein sequence ID" value="ADV84515.1"/>
    <property type="molecule type" value="Genomic_DNA"/>
</dbReference>
<dbReference type="KEGG" id="tsa:AciPR4_3766"/>
<dbReference type="STRING" id="401053.AciPR4_3766"/>
<dbReference type="RefSeq" id="WP_013570245.1">
    <property type="nucleotide sequence ID" value="NC_014963.1"/>
</dbReference>
<accession>E8V1A0</accession>
<keyword evidence="1" id="KW-0812">Transmembrane</keyword>
<proteinExistence type="predicted"/>
<evidence type="ECO:0000256" key="1">
    <source>
        <dbReference type="SAM" id="Phobius"/>
    </source>
</evidence>